<sequence length="218" mass="23743">MGVSRKRLFLICFILIIPIFLFSACNIFQFETFDASKDNDTTKVSITPTPEEEHEDEEDVASVPKSAETAMDEENMEPTKVATPTPSVIQPTANKELSVFTVNIDSGDIQPITALVPEGSAITPELIVNTVVEAMEDQSIVVGIDSITTESDAIIVSFKSDKAPLDNVGAGYEVAILDAIAQSLIDNTDYHKVIYRVEGKEYVSGHIQLGINEVYLGD</sequence>
<dbReference type="PROSITE" id="PS51257">
    <property type="entry name" value="PROKAR_LIPOPROTEIN"/>
    <property type="match status" value="1"/>
</dbReference>
<keyword evidence="3" id="KW-1185">Reference proteome</keyword>
<evidence type="ECO:0000256" key="1">
    <source>
        <dbReference type="SAM" id="MobiDB-lite"/>
    </source>
</evidence>
<dbReference type="AlphaFoldDB" id="A0A839K1F6"/>
<comment type="caution">
    <text evidence="2">The sequence shown here is derived from an EMBL/GenBank/DDBJ whole genome shotgun (WGS) entry which is preliminary data.</text>
</comment>
<accession>A0A839K1F6</accession>
<dbReference type="Proteomes" id="UP000574276">
    <property type="component" value="Unassembled WGS sequence"/>
</dbReference>
<protein>
    <recommendedName>
        <fullName evidence="4">GerMN domain-containing protein</fullName>
    </recommendedName>
</protein>
<evidence type="ECO:0000313" key="2">
    <source>
        <dbReference type="EMBL" id="MBB2183032.1"/>
    </source>
</evidence>
<evidence type="ECO:0008006" key="4">
    <source>
        <dbReference type="Google" id="ProtNLM"/>
    </source>
</evidence>
<dbReference type="EMBL" id="JACEGA010000001">
    <property type="protein sequence ID" value="MBB2183032.1"/>
    <property type="molecule type" value="Genomic_DNA"/>
</dbReference>
<reference evidence="2 3" key="1">
    <citation type="submission" date="2020-07" db="EMBL/GenBank/DDBJ databases">
        <title>Characterization and genome sequencing of isolate MD1, a novel member within the family Lachnospiraceae.</title>
        <authorList>
            <person name="Rettenmaier R."/>
            <person name="Di Bello L."/>
            <person name="Zinser C."/>
            <person name="Scheitz K."/>
            <person name="Liebl W."/>
            <person name="Zverlov V."/>
        </authorList>
    </citation>
    <scope>NUCLEOTIDE SEQUENCE [LARGE SCALE GENOMIC DNA]</scope>
    <source>
        <strain evidence="2 3">MD1</strain>
    </source>
</reference>
<feature type="compositionally biased region" description="Acidic residues" evidence="1">
    <location>
        <begin position="50"/>
        <end position="60"/>
    </location>
</feature>
<dbReference type="RefSeq" id="WP_228352716.1">
    <property type="nucleotide sequence ID" value="NZ_JACEGA010000001.1"/>
</dbReference>
<organism evidence="2 3">
    <name type="scientific">Variimorphobacter saccharofermentans</name>
    <dbReference type="NCBI Taxonomy" id="2755051"/>
    <lineage>
        <taxon>Bacteria</taxon>
        <taxon>Bacillati</taxon>
        <taxon>Bacillota</taxon>
        <taxon>Clostridia</taxon>
        <taxon>Lachnospirales</taxon>
        <taxon>Lachnospiraceae</taxon>
        <taxon>Variimorphobacter</taxon>
    </lineage>
</organism>
<evidence type="ECO:0000313" key="3">
    <source>
        <dbReference type="Proteomes" id="UP000574276"/>
    </source>
</evidence>
<gene>
    <name evidence="2" type="ORF">H0486_09090</name>
</gene>
<feature type="region of interest" description="Disordered" evidence="1">
    <location>
        <begin position="39"/>
        <end position="87"/>
    </location>
</feature>
<name>A0A839K1F6_9FIRM</name>
<proteinExistence type="predicted"/>